<dbReference type="InterPro" id="IPR027417">
    <property type="entry name" value="P-loop_NTPase"/>
</dbReference>
<dbReference type="Gene3D" id="3.40.50.300">
    <property type="entry name" value="P-loop containing nucleotide triphosphate hydrolases"/>
    <property type="match status" value="1"/>
</dbReference>
<dbReference type="Pfam" id="PF07693">
    <property type="entry name" value="KAP_NTPase"/>
    <property type="match status" value="1"/>
</dbReference>
<proteinExistence type="predicted"/>
<evidence type="ECO:0000259" key="1">
    <source>
        <dbReference type="Pfam" id="PF07693"/>
    </source>
</evidence>
<dbReference type="InterPro" id="IPR011646">
    <property type="entry name" value="KAP_P-loop"/>
</dbReference>
<gene>
    <name evidence="2" type="ORF">Pla133_03580</name>
</gene>
<dbReference type="InterPro" id="IPR052754">
    <property type="entry name" value="NTPase_KAP_P-loop"/>
</dbReference>
<name>A0A518BE81_9BACT</name>
<feature type="domain" description="KAP NTPase" evidence="1">
    <location>
        <begin position="15"/>
        <end position="380"/>
    </location>
</feature>
<dbReference type="KEGG" id="pbap:Pla133_03580"/>
<dbReference type="SUPFAM" id="SSF52540">
    <property type="entry name" value="P-loop containing nucleoside triphosphate hydrolases"/>
    <property type="match status" value="1"/>
</dbReference>
<evidence type="ECO:0000313" key="3">
    <source>
        <dbReference type="Proteomes" id="UP000316921"/>
    </source>
</evidence>
<dbReference type="PANTHER" id="PTHR22674:SF6">
    <property type="entry name" value="NTPASE KAP FAMILY P-LOOP DOMAIN-CONTAINING PROTEIN 1"/>
    <property type="match status" value="1"/>
</dbReference>
<dbReference type="Proteomes" id="UP000316921">
    <property type="component" value="Chromosome"/>
</dbReference>
<protein>
    <submittedName>
        <fullName evidence="2">KAP family P-loop domain protein</fullName>
    </submittedName>
</protein>
<dbReference type="AlphaFoldDB" id="A0A518BE81"/>
<evidence type="ECO:0000313" key="2">
    <source>
        <dbReference type="EMBL" id="QDU65294.1"/>
    </source>
</evidence>
<sequence length="594" mass="65023">MWSDVETDQDYLNYTEVAELAANLIRQRTLLPISIGIFGGWGSGKSSLLKLVHKELNEREGDRYLHVEFDAWLYQGFDDARAALMEAISARLVEAVEEGSPLGEKVKRFAKRVNYFRVLGLGMDVAATAMGAPTLGAFTAGGAALGRMFSGDGTGEDVGQIKETGKAAKDIASGLVKPGEPVTPPKQIAAFREELSEILENLDKVLVVSIDNLDRCLPTNAIHTLEAVRLFLFVDRTAFIVAADEDMIRFAVTEHYGRLGERHVKDYLDKFIQVPIRVPRLGVAEVRAYMMLLFSSLAVGRDVHEGIRANLQVALRESWSTDEFSSDRYLEGVAGEPRAKLELGFGIATRMARLLARSSHVGGNPRTVKRMLNVVQMRSEIAQRRKMPVDAALIAKVALFERCTDSAATAALYGLINSADAGAPPILMDLEGEEDEEALVKMCADSFGEQHAPFIRDWVRLEPALGGADLRPLVYLSRETLPLASADGALSPAAEKVVRTLLLVKSKNSPGAKGALKALGDEEKAQAMATLTAQLRRTSDWSSAPDGFKGLLILAEETPECGRMARQFIESLQFGKLPGWMNVLVKNQDWYTAE</sequence>
<dbReference type="EMBL" id="CP036287">
    <property type="protein sequence ID" value="QDU65294.1"/>
    <property type="molecule type" value="Genomic_DNA"/>
</dbReference>
<organism evidence="2 3">
    <name type="scientific">Engelhardtia mirabilis</name>
    <dbReference type="NCBI Taxonomy" id="2528011"/>
    <lineage>
        <taxon>Bacteria</taxon>
        <taxon>Pseudomonadati</taxon>
        <taxon>Planctomycetota</taxon>
        <taxon>Planctomycetia</taxon>
        <taxon>Planctomycetia incertae sedis</taxon>
        <taxon>Engelhardtia</taxon>
    </lineage>
</organism>
<accession>A0A518BE81</accession>
<dbReference type="PANTHER" id="PTHR22674">
    <property type="entry name" value="NTPASE, KAP FAMILY P-LOOP DOMAIN-CONTAINING 1"/>
    <property type="match status" value="1"/>
</dbReference>
<reference evidence="2 3" key="1">
    <citation type="submission" date="2019-02" db="EMBL/GenBank/DDBJ databases">
        <title>Deep-cultivation of Planctomycetes and their phenomic and genomic characterization uncovers novel biology.</title>
        <authorList>
            <person name="Wiegand S."/>
            <person name="Jogler M."/>
            <person name="Boedeker C."/>
            <person name="Pinto D."/>
            <person name="Vollmers J."/>
            <person name="Rivas-Marin E."/>
            <person name="Kohn T."/>
            <person name="Peeters S.H."/>
            <person name="Heuer A."/>
            <person name="Rast P."/>
            <person name="Oberbeckmann S."/>
            <person name="Bunk B."/>
            <person name="Jeske O."/>
            <person name="Meyerdierks A."/>
            <person name="Storesund J.E."/>
            <person name="Kallscheuer N."/>
            <person name="Luecker S."/>
            <person name="Lage O.M."/>
            <person name="Pohl T."/>
            <person name="Merkel B.J."/>
            <person name="Hornburger P."/>
            <person name="Mueller R.-W."/>
            <person name="Bruemmer F."/>
            <person name="Labrenz M."/>
            <person name="Spormann A.M."/>
            <person name="Op den Camp H."/>
            <person name="Overmann J."/>
            <person name="Amann R."/>
            <person name="Jetten M.S.M."/>
            <person name="Mascher T."/>
            <person name="Medema M.H."/>
            <person name="Devos D.P."/>
            <person name="Kaster A.-K."/>
            <person name="Ovreas L."/>
            <person name="Rohde M."/>
            <person name="Galperin M.Y."/>
            <person name="Jogler C."/>
        </authorList>
    </citation>
    <scope>NUCLEOTIDE SEQUENCE [LARGE SCALE GENOMIC DNA]</scope>
    <source>
        <strain evidence="2 3">Pla133</strain>
    </source>
</reference>
<keyword evidence="3" id="KW-1185">Reference proteome</keyword>
<dbReference type="RefSeq" id="WP_145061764.1">
    <property type="nucleotide sequence ID" value="NZ_CP036287.1"/>
</dbReference>